<keyword evidence="2" id="KW-0489">Methyltransferase</keyword>
<dbReference type="GO" id="GO:0032259">
    <property type="term" value="P:methylation"/>
    <property type="evidence" value="ECO:0007669"/>
    <property type="project" value="UniProtKB-KW"/>
</dbReference>
<dbReference type="RefSeq" id="WP_182847558.1">
    <property type="nucleotide sequence ID" value="NZ_BAAALP010000058.1"/>
</dbReference>
<accession>A0A7W3QQE9</accession>
<evidence type="ECO:0000313" key="3">
    <source>
        <dbReference type="Proteomes" id="UP000572680"/>
    </source>
</evidence>
<comment type="caution">
    <text evidence="2">The sequence shown here is derived from an EMBL/GenBank/DDBJ whole genome shotgun (WGS) entry which is preliminary data.</text>
</comment>
<dbReference type="GO" id="GO:0008168">
    <property type="term" value="F:methyltransferase activity"/>
    <property type="evidence" value="ECO:0007669"/>
    <property type="project" value="UniProtKB-KW"/>
</dbReference>
<keyword evidence="2" id="KW-0808">Transferase</keyword>
<dbReference type="InterPro" id="IPR029063">
    <property type="entry name" value="SAM-dependent_MTases_sf"/>
</dbReference>
<proteinExistence type="predicted"/>
<keyword evidence="3" id="KW-1185">Reference proteome</keyword>
<sequence length="198" mass="20249">MDPMAAAFDALADDYDDVHHDAVARALTEAVRPAPDALVADVACGTGAVALVLARTRPATAAPVLAVDLSPAMVARGRERGAGLPVDWRVGDAVPLPVPDASLDAILCASSLHFLGAAALADWRRALRPGGRVGFTLPPAAHFRPSGTFAALVAEDLPLPRTPADAVTLAHAAGFTDATATLVDTGTRPTIVTTTVRP</sequence>
<dbReference type="Gene3D" id="3.40.50.150">
    <property type="entry name" value="Vaccinia Virus protein VP39"/>
    <property type="match status" value="1"/>
</dbReference>
<gene>
    <name evidence="2" type="ORF">HNR61_007248</name>
</gene>
<name>A0A7W3QQE9_ACTNM</name>
<feature type="domain" description="Methyltransferase" evidence="1">
    <location>
        <begin position="39"/>
        <end position="131"/>
    </location>
</feature>
<dbReference type="Proteomes" id="UP000572680">
    <property type="component" value="Unassembled WGS sequence"/>
</dbReference>
<evidence type="ECO:0000259" key="1">
    <source>
        <dbReference type="Pfam" id="PF13649"/>
    </source>
</evidence>
<dbReference type="CDD" id="cd02440">
    <property type="entry name" value="AdoMet_MTases"/>
    <property type="match status" value="1"/>
</dbReference>
<dbReference type="PANTHER" id="PTHR43591">
    <property type="entry name" value="METHYLTRANSFERASE"/>
    <property type="match status" value="1"/>
</dbReference>
<dbReference type="InterPro" id="IPR041698">
    <property type="entry name" value="Methyltransf_25"/>
</dbReference>
<dbReference type="AlphaFoldDB" id="A0A7W3QQE9"/>
<organism evidence="2 3">
    <name type="scientific">Actinomadura namibiensis</name>
    <dbReference type="NCBI Taxonomy" id="182080"/>
    <lineage>
        <taxon>Bacteria</taxon>
        <taxon>Bacillati</taxon>
        <taxon>Actinomycetota</taxon>
        <taxon>Actinomycetes</taxon>
        <taxon>Streptosporangiales</taxon>
        <taxon>Thermomonosporaceae</taxon>
        <taxon>Actinomadura</taxon>
    </lineage>
</organism>
<keyword evidence="2" id="KW-0830">Ubiquinone</keyword>
<dbReference type="EMBL" id="JACJIA010000012">
    <property type="protein sequence ID" value="MBA8955572.1"/>
    <property type="molecule type" value="Genomic_DNA"/>
</dbReference>
<dbReference type="Pfam" id="PF13649">
    <property type="entry name" value="Methyltransf_25"/>
    <property type="match status" value="1"/>
</dbReference>
<dbReference type="SUPFAM" id="SSF53335">
    <property type="entry name" value="S-adenosyl-L-methionine-dependent methyltransferases"/>
    <property type="match status" value="1"/>
</dbReference>
<reference evidence="2 3" key="1">
    <citation type="submission" date="2020-08" db="EMBL/GenBank/DDBJ databases">
        <title>Genomic Encyclopedia of Type Strains, Phase IV (KMG-IV): sequencing the most valuable type-strain genomes for metagenomic binning, comparative biology and taxonomic classification.</title>
        <authorList>
            <person name="Goeker M."/>
        </authorList>
    </citation>
    <scope>NUCLEOTIDE SEQUENCE [LARGE SCALE GENOMIC DNA]</scope>
    <source>
        <strain evidence="2 3">DSM 44197</strain>
    </source>
</reference>
<evidence type="ECO:0000313" key="2">
    <source>
        <dbReference type="EMBL" id="MBA8955572.1"/>
    </source>
</evidence>
<protein>
    <submittedName>
        <fullName evidence="2">Ubiquinone/menaquinone biosynthesis C-methylase UbiE</fullName>
    </submittedName>
</protein>